<protein>
    <submittedName>
        <fullName evidence="1">Uncharacterized protein</fullName>
    </submittedName>
</protein>
<dbReference type="Proteomes" id="UP000020561">
    <property type="component" value="Unassembled WGS sequence"/>
</dbReference>
<gene>
    <name evidence="1" type="ORF">I545_1965</name>
</gene>
<name>X7ZJT1_MYCKA</name>
<proteinExistence type="predicted"/>
<sequence>MVPGLPVSERQAKVRNGFVADSRAFLMSQRGPRNPGRWCS</sequence>
<evidence type="ECO:0000313" key="2">
    <source>
        <dbReference type="Proteomes" id="UP000020561"/>
    </source>
</evidence>
<reference evidence="1 2" key="1">
    <citation type="submission" date="2013-12" db="EMBL/GenBank/DDBJ databases">
        <authorList>
            <person name="Brown-Elliot B."/>
            <person name="Wallace R."/>
            <person name="Lenaerts A."/>
            <person name="Ordway D."/>
            <person name="DeGroote M.A."/>
            <person name="Parker T."/>
            <person name="Sizemore C."/>
            <person name="Tallon L.J."/>
            <person name="Sadzewicz L.K."/>
            <person name="Sengamalay N."/>
            <person name="Fraser C.M."/>
            <person name="Hine E."/>
            <person name="Shefchek K.A."/>
            <person name="Das S.P."/>
            <person name="Tettelin H."/>
        </authorList>
    </citation>
    <scope>NUCLEOTIDE SEQUENCE [LARGE SCALE GENOMIC DNA]</scope>
    <source>
        <strain evidence="1 2">662</strain>
    </source>
</reference>
<evidence type="ECO:0000313" key="1">
    <source>
        <dbReference type="EMBL" id="EUA19842.1"/>
    </source>
</evidence>
<accession>X7ZJT1</accession>
<dbReference type="EMBL" id="JAOA01000002">
    <property type="protein sequence ID" value="EUA19842.1"/>
    <property type="molecule type" value="Genomic_DNA"/>
</dbReference>
<organism evidence="1 2">
    <name type="scientific">Mycobacterium kansasii 662</name>
    <dbReference type="NCBI Taxonomy" id="1299326"/>
    <lineage>
        <taxon>Bacteria</taxon>
        <taxon>Bacillati</taxon>
        <taxon>Actinomycetota</taxon>
        <taxon>Actinomycetes</taxon>
        <taxon>Mycobacteriales</taxon>
        <taxon>Mycobacteriaceae</taxon>
        <taxon>Mycobacterium</taxon>
    </lineage>
</organism>
<comment type="caution">
    <text evidence="1">The sequence shown here is derived from an EMBL/GenBank/DDBJ whole genome shotgun (WGS) entry which is preliminary data.</text>
</comment>
<dbReference type="AlphaFoldDB" id="X7ZJT1"/>